<dbReference type="Proteomes" id="UP000286931">
    <property type="component" value="Unassembled WGS sequence"/>
</dbReference>
<organism evidence="2 3">
    <name type="scientific">Embleya hyalina</name>
    <dbReference type="NCBI Taxonomy" id="516124"/>
    <lineage>
        <taxon>Bacteria</taxon>
        <taxon>Bacillati</taxon>
        <taxon>Actinomycetota</taxon>
        <taxon>Actinomycetes</taxon>
        <taxon>Kitasatosporales</taxon>
        <taxon>Streptomycetaceae</taxon>
        <taxon>Embleya</taxon>
    </lineage>
</organism>
<proteinExistence type="predicted"/>
<keyword evidence="3" id="KW-1185">Reference proteome</keyword>
<name>A0A401YTK7_9ACTN</name>
<evidence type="ECO:0000313" key="3">
    <source>
        <dbReference type="Proteomes" id="UP000286931"/>
    </source>
</evidence>
<accession>A0A401YTK7</accession>
<comment type="caution">
    <text evidence="2">The sequence shown here is derived from an EMBL/GenBank/DDBJ whole genome shotgun (WGS) entry which is preliminary data.</text>
</comment>
<dbReference type="EMBL" id="BIFH01000025">
    <property type="protein sequence ID" value="GCD97906.1"/>
    <property type="molecule type" value="Genomic_DNA"/>
</dbReference>
<protein>
    <submittedName>
        <fullName evidence="2">Uncharacterized protein</fullName>
    </submittedName>
</protein>
<gene>
    <name evidence="2" type="ORF">EHYA_05604</name>
</gene>
<feature type="region of interest" description="Disordered" evidence="1">
    <location>
        <begin position="37"/>
        <end position="57"/>
    </location>
</feature>
<sequence>MDDVIVRPAETCASHPSQWNARTSDGRCLFPHHRHGISTVERHPDGDPDSSTNDVWETWPPRTVKGWNDRTNDGYVALTDFLAATGLHPASDADVSVDSRRPRR</sequence>
<evidence type="ECO:0000256" key="1">
    <source>
        <dbReference type="SAM" id="MobiDB-lite"/>
    </source>
</evidence>
<evidence type="ECO:0000313" key="2">
    <source>
        <dbReference type="EMBL" id="GCD97906.1"/>
    </source>
</evidence>
<reference evidence="2 3" key="1">
    <citation type="submission" date="2018-12" db="EMBL/GenBank/DDBJ databases">
        <title>Draft genome sequence of Embleya hyalina NBRC 13850T.</title>
        <authorList>
            <person name="Komaki H."/>
            <person name="Hosoyama A."/>
            <person name="Kimura A."/>
            <person name="Ichikawa N."/>
            <person name="Tamura T."/>
        </authorList>
    </citation>
    <scope>NUCLEOTIDE SEQUENCE [LARGE SCALE GENOMIC DNA]</scope>
    <source>
        <strain evidence="2 3">NBRC 13850</strain>
    </source>
</reference>
<dbReference type="AlphaFoldDB" id="A0A401YTK7"/>